<dbReference type="InterPro" id="IPR013974">
    <property type="entry name" value="SAF"/>
</dbReference>
<evidence type="ECO:0000256" key="1">
    <source>
        <dbReference type="SAM" id="Phobius"/>
    </source>
</evidence>
<comment type="caution">
    <text evidence="3">The sequence shown here is derived from an EMBL/GenBank/DDBJ whole genome shotgun (WGS) entry which is preliminary data.</text>
</comment>
<feature type="domain" description="SAF" evidence="2">
    <location>
        <begin position="64"/>
        <end position="127"/>
    </location>
</feature>
<dbReference type="AlphaFoldDB" id="A0A2X0KHJ0"/>
<keyword evidence="1" id="KW-0472">Membrane</keyword>
<protein>
    <recommendedName>
        <fullName evidence="2">SAF domain-containing protein</fullName>
    </recommendedName>
</protein>
<evidence type="ECO:0000259" key="2">
    <source>
        <dbReference type="SMART" id="SM00858"/>
    </source>
</evidence>
<evidence type="ECO:0000313" key="4">
    <source>
        <dbReference type="Proteomes" id="UP000248889"/>
    </source>
</evidence>
<dbReference type="Pfam" id="PF08666">
    <property type="entry name" value="SAF"/>
    <property type="match status" value="1"/>
</dbReference>
<dbReference type="OrthoDB" id="3852227at2"/>
<gene>
    <name evidence="3" type="ORF">DN069_07640</name>
</gene>
<reference evidence="3 4" key="1">
    <citation type="submission" date="2018-06" db="EMBL/GenBank/DDBJ databases">
        <title>Streptacidiphilus pinicola sp. nov., isolated from pine grove soil.</title>
        <authorList>
            <person name="Roh S.G."/>
            <person name="Park S."/>
            <person name="Kim M.-K."/>
            <person name="Yun B.-R."/>
            <person name="Park J."/>
            <person name="Kim M.J."/>
            <person name="Kim Y.S."/>
            <person name="Kim S.B."/>
        </authorList>
    </citation>
    <scope>NUCLEOTIDE SEQUENCE [LARGE SCALE GENOMIC DNA]</scope>
    <source>
        <strain evidence="3 4">MMS16-CNU450</strain>
    </source>
</reference>
<proteinExistence type="predicted"/>
<name>A0A2X0KHJ0_9ACTN</name>
<dbReference type="EMBL" id="QKYN01000030">
    <property type="protein sequence ID" value="RAG86220.1"/>
    <property type="molecule type" value="Genomic_DNA"/>
</dbReference>
<feature type="transmembrane region" description="Helical" evidence="1">
    <location>
        <begin position="36"/>
        <end position="57"/>
    </location>
</feature>
<evidence type="ECO:0000313" key="3">
    <source>
        <dbReference type="EMBL" id="RAG86220.1"/>
    </source>
</evidence>
<accession>A0A2X0KHJ0</accession>
<keyword evidence="1" id="KW-0812">Transmembrane</keyword>
<dbReference type="RefSeq" id="WP_111500093.1">
    <property type="nucleotide sequence ID" value="NZ_QKYN01000030.1"/>
</dbReference>
<dbReference type="CDD" id="cd11614">
    <property type="entry name" value="SAF_CpaB_FlgA_like"/>
    <property type="match status" value="1"/>
</dbReference>
<organism evidence="3 4">
    <name type="scientific">Streptacidiphilus pinicola</name>
    <dbReference type="NCBI Taxonomy" id="2219663"/>
    <lineage>
        <taxon>Bacteria</taxon>
        <taxon>Bacillati</taxon>
        <taxon>Actinomycetota</taxon>
        <taxon>Actinomycetes</taxon>
        <taxon>Kitasatosporales</taxon>
        <taxon>Streptomycetaceae</taxon>
        <taxon>Streptacidiphilus</taxon>
    </lineage>
</organism>
<keyword evidence="4" id="KW-1185">Reference proteome</keyword>
<dbReference type="Proteomes" id="UP000248889">
    <property type="component" value="Unassembled WGS sequence"/>
</dbReference>
<keyword evidence="1" id="KW-1133">Transmembrane helix</keyword>
<sequence length="234" mass="23157">MRLVAQRQKPQLESDDWVLQTASGLELAGLERRRSLLRAAAGVATVVVAAGAGLALWSATQQRTEVLALARSVSFGQVIGPADVRVVDVSSLPGVPALAASQTGLVVSHRAAASLPAGTLLTAALVNSSALTTGQDGVSLVVKEGHYPALAVGDLVRIEDTGSSSPSPGSAASAQQEGQAVEASVLAVQPAADTASGAGSIVLTVSVGDADALRLASMAAPAVVLTGPSSGAAR</sequence>
<dbReference type="SMART" id="SM00858">
    <property type="entry name" value="SAF"/>
    <property type="match status" value="1"/>
</dbReference>